<reference evidence="1 2" key="1">
    <citation type="journal article" date="2001" name="Virology">
        <title>Sequences and replication of genomes of the archaeal rudiviruses SIRV1 and SIRV2: relationships to the archaeal lipothrixvirus SIFV and some eukaryal viruses.</title>
        <authorList>
            <person name="Peng X."/>
            <person name="Blum H."/>
            <person name="She Q."/>
            <person name="Mallok S."/>
            <person name="Brugger K."/>
            <person name="Garrett R.A."/>
            <person name="Zillig W."/>
            <person name="Prangishvili D."/>
        </authorList>
    </citation>
    <scope>NUCLEOTIDE SEQUENCE</scope>
    <source>
        <strain evidence="1 2">HVE10/4</strain>
    </source>
</reference>
<sequence length="112" mass="13520">MSFYIMYIKVKEMSEQKQISLRSKQKELLQRFFEIAEVDENGDLCIPLYDSSGDLTLFKQDSRKYQMYAYFRILRLIKKQIFFIKVKKVKRDKKFLCMHSNVIDQVKSVLES</sequence>
<dbReference type="RefSeq" id="NP_666581.1">
    <property type="nucleotide sequence ID" value="NC_004086.1"/>
</dbReference>
<keyword evidence="2" id="KW-1185">Reference proteome</keyword>
<dbReference type="Proteomes" id="UP000002271">
    <property type="component" value="Segment"/>
</dbReference>
<organismHost>
    <name type="scientific">Saccharolobus islandicus</name>
    <name type="common">Sulfolobus islandicus</name>
    <dbReference type="NCBI Taxonomy" id="43080"/>
</organismHost>
<dbReference type="GeneID" id="951417"/>
<dbReference type="EMBL" id="AJ344259">
    <property type="protein sequence ID" value="CAC87322.1"/>
    <property type="molecule type" value="Genomic_DNA"/>
</dbReference>
<dbReference type="OrthoDB" id="27562at10239"/>
<evidence type="ECO:0000313" key="2">
    <source>
        <dbReference type="Proteomes" id="UP000002271"/>
    </source>
</evidence>
<evidence type="ECO:0000313" key="1">
    <source>
        <dbReference type="EMBL" id="CAC87322.1"/>
    </source>
</evidence>
<accession>Q8V9M2</accession>
<dbReference type="KEGG" id="vg:951417"/>
<name>Q8V9M2_SIRV2</name>
<proteinExistence type="predicted"/>
<organism evidence="1 2">
    <name type="scientific">Sulfolobus islandicus rod-shaped virus 2</name>
    <name type="common">SIRV2</name>
    <name type="synonym">Sulfolobus virus SIRV-2</name>
    <dbReference type="NCBI Taxonomy" id="157899"/>
    <lineage>
        <taxon>Viruses</taxon>
        <taxon>Adnaviria</taxon>
        <taxon>Zilligvirae</taxon>
        <taxon>Taleaviricota</taxon>
        <taxon>Tokiviricetes</taxon>
        <taxon>Ligamenvirales</taxon>
        <taxon>Rudiviridae</taxon>
        <taxon>Icerudivirus</taxon>
        <taxon>Icerudivirus hveragerdiense</taxon>
        <taxon>Icerudivirus SIRV2</taxon>
    </lineage>
</organism>
<protein>
    <submittedName>
        <fullName evidence="1">Uncharacterized protein</fullName>
    </submittedName>
</protein>